<reference evidence="1" key="3">
    <citation type="submission" date="2023-05" db="EMBL/GenBank/DDBJ databases">
        <authorList>
            <person name="Smith C.H."/>
        </authorList>
    </citation>
    <scope>NUCLEOTIDE SEQUENCE</scope>
    <source>
        <strain evidence="1">CHS0354</strain>
        <tissue evidence="1">Mantle</tissue>
    </source>
</reference>
<organism evidence="1 2">
    <name type="scientific">Potamilus streckersoni</name>
    <dbReference type="NCBI Taxonomy" id="2493646"/>
    <lineage>
        <taxon>Eukaryota</taxon>
        <taxon>Metazoa</taxon>
        <taxon>Spiralia</taxon>
        <taxon>Lophotrochozoa</taxon>
        <taxon>Mollusca</taxon>
        <taxon>Bivalvia</taxon>
        <taxon>Autobranchia</taxon>
        <taxon>Heteroconchia</taxon>
        <taxon>Palaeoheterodonta</taxon>
        <taxon>Unionida</taxon>
        <taxon>Unionoidea</taxon>
        <taxon>Unionidae</taxon>
        <taxon>Ambleminae</taxon>
        <taxon>Lampsilini</taxon>
        <taxon>Potamilus</taxon>
    </lineage>
</organism>
<dbReference type="EMBL" id="JAEAOA010002123">
    <property type="protein sequence ID" value="KAK3598949.1"/>
    <property type="molecule type" value="Genomic_DNA"/>
</dbReference>
<keyword evidence="2" id="KW-1185">Reference proteome</keyword>
<sequence length="117" mass="12789">MPTILLDTHCVGPTISVEIMVMSINGAIQPKETTGIFAASTNVNLDLFTPEIIMCAQQAREKCYVAVEVYELSKDYNVYHLIHVAFTETSKSKTTFGAIQIRSSSGTTVVILTTTVE</sequence>
<evidence type="ECO:0000313" key="1">
    <source>
        <dbReference type="EMBL" id="KAK3598949.1"/>
    </source>
</evidence>
<gene>
    <name evidence="1" type="ORF">CHS0354_036266</name>
</gene>
<protein>
    <submittedName>
        <fullName evidence="1">Uncharacterized protein</fullName>
    </submittedName>
</protein>
<accession>A0AAE0W2S4</accession>
<dbReference type="AlphaFoldDB" id="A0AAE0W2S4"/>
<dbReference type="Proteomes" id="UP001195483">
    <property type="component" value="Unassembled WGS sequence"/>
</dbReference>
<proteinExistence type="predicted"/>
<name>A0AAE0W2S4_9BIVA</name>
<comment type="caution">
    <text evidence="1">The sequence shown here is derived from an EMBL/GenBank/DDBJ whole genome shotgun (WGS) entry which is preliminary data.</text>
</comment>
<reference evidence="1" key="1">
    <citation type="journal article" date="2021" name="Genome Biol. Evol.">
        <title>A High-Quality Reference Genome for a Parasitic Bivalve with Doubly Uniparental Inheritance (Bivalvia: Unionida).</title>
        <authorList>
            <person name="Smith C.H."/>
        </authorList>
    </citation>
    <scope>NUCLEOTIDE SEQUENCE</scope>
    <source>
        <strain evidence="1">CHS0354</strain>
    </source>
</reference>
<reference evidence="1" key="2">
    <citation type="journal article" date="2021" name="Genome Biol. Evol.">
        <title>Developing a high-quality reference genome for a parasitic bivalve with doubly uniparental inheritance (Bivalvia: Unionida).</title>
        <authorList>
            <person name="Smith C.H."/>
        </authorList>
    </citation>
    <scope>NUCLEOTIDE SEQUENCE</scope>
    <source>
        <strain evidence="1">CHS0354</strain>
        <tissue evidence="1">Mantle</tissue>
    </source>
</reference>
<evidence type="ECO:0000313" key="2">
    <source>
        <dbReference type="Proteomes" id="UP001195483"/>
    </source>
</evidence>